<comment type="subcellular location">
    <subcellularLocation>
        <location evidence="1">Membrane</location>
        <topology evidence="1">Single-pass type I membrane protein</topology>
    </subcellularLocation>
</comment>
<evidence type="ECO:0000256" key="12">
    <source>
        <dbReference type="ARBA" id="ARBA00023136"/>
    </source>
</evidence>
<dbReference type="EMBL" id="CAJGYO010000018">
    <property type="protein sequence ID" value="CAD6337562.1"/>
    <property type="molecule type" value="Genomic_DNA"/>
</dbReference>
<dbReference type="Gene3D" id="3.30.200.20">
    <property type="entry name" value="Phosphorylase Kinase, domain 1"/>
    <property type="match status" value="1"/>
</dbReference>
<evidence type="ECO:0000256" key="5">
    <source>
        <dbReference type="ARBA" id="ARBA00022679"/>
    </source>
</evidence>
<comment type="catalytic activity">
    <reaction evidence="16">
        <text>L-threonyl-[protein] + ATP = O-phospho-L-threonyl-[protein] + ADP + H(+)</text>
        <dbReference type="Rhea" id="RHEA:46608"/>
        <dbReference type="Rhea" id="RHEA-COMP:11060"/>
        <dbReference type="Rhea" id="RHEA-COMP:11605"/>
        <dbReference type="ChEBI" id="CHEBI:15378"/>
        <dbReference type="ChEBI" id="CHEBI:30013"/>
        <dbReference type="ChEBI" id="CHEBI:30616"/>
        <dbReference type="ChEBI" id="CHEBI:61977"/>
        <dbReference type="ChEBI" id="CHEBI:456216"/>
        <dbReference type="EC" id="2.7.11.1"/>
    </reaction>
</comment>
<dbReference type="PANTHER" id="PTHR47974">
    <property type="entry name" value="OS07G0415500 PROTEIN"/>
    <property type="match status" value="1"/>
</dbReference>
<evidence type="ECO:0000256" key="3">
    <source>
        <dbReference type="ARBA" id="ARBA00022527"/>
    </source>
</evidence>
<keyword evidence="14" id="KW-0675">Receptor</keyword>
<dbReference type="FunFam" id="1.10.510.10:FF:001424">
    <property type="entry name" value="Protein kinase superfamily protein"/>
    <property type="match status" value="1"/>
</dbReference>
<dbReference type="InterPro" id="IPR017441">
    <property type="entry name" value="Protein_kinase_ATP_BS"/>
</dbReference>
<feature type="binding site" evidence="18">
    <location>
        <position position="474"/>
    </location>
    <ligand>
        <name>ATP</name>
        <dbReference type="ChEBI" id="CHEBI:30616"/>
    </ligand>
</feature>
<reference evidence="23" key="1">
    <citation type="submission" date="2020-10" db="EMBL/GenBank/DDBJ databases">
        <authorList>
            <person name="Han B."/>
            <person name="Lu T."/>
            <person name="Zhao Q."/>
            <person name="Huang X."/>
            <person name="Zhao Y."/>
        </authorList>
    </citation>
    <scope>NUCLEOTIDE SEQUENCE</scope>
</reference>
<evidence type="ECO:0000313" key="24">
    <source>
        <dbReference type="Proteomes" id="UP000604825"/>
    </source>
</evidence>
<dbReference type="FunFam" id="3.30.200.20:FF:000059">
    <property type="entry name" value="S-receptor-like serine/threonine-protein kinase"/>
    <property type="match status" value="1"/>
</dbReference>
<gene>
    <name evidence="23" type="ORF">NCGR_LOCUS61660</name>
</gene>
<evidence type="ECO:0000259" key="21">
    <source>
        <dbReference type="PROSITE" id="PS50011"/>
    </source>
</evidence>
<proteinExistence type="predicted"/>
<dbReference type="InterPro" id="IPR001480">
    <property type="entry name" value="Bulb-type_lectin_dom"/>
</dbReference>
<feature type="domain" description="Bulb-type lectin" evidence="22">
    <location>
        <begin position="22"/>
        <end position="151"/>
    </location>
</feature>
<feature type="chain" id="PRO_5032927708" description="non-specific serine/threonine protein kinase" evidence="20">
    <location>
        <begin position="26"/>
        <end position="670"/>
    </location>
</feature>
<evidence type="ECO:0000256" key="10">
    <source>
        <dbReference type="ARBA" id="ARBA00022840"/>
    </source>
</evidence>
<evidence type="ECO:0000256" key="14">
    <source>
        <dbReference type="ARBA" id="ARBA00023170"/>
    </source>
</evidence>
<evidence type="ECO:0000313" key="23">
    <source>
        <dbReference type="EMBL" id="CAD6337562.1"/>
    </source>
</evidence>
<keyword evidence="9" id="KW-0418">Kinase</keyword>
<dbReference type="EC" id="2.7.11.1" evidence="2"/>
<evidence type="ECO:0000256" key="18">
    <source>
        <dbReference type="PROSITE-ProRule" id="PRU10141"/>
    </source>
</evidence>
<dbReference type="PROSITE" id="PS50927">
    <property type="entry name" value="BULB_LECTIN"/>
    <property type="match status" value="1"/>
</dbReference>
<dbReference type="GO" id="GO:0005524">
    <property type="term" value="F:ATP binding"/>
    <property type="evidence" value="ECO:0007669"/>
    <property type="project" value="UniProtKB-UniRule"/>
</dbReference>
<dbReference type="SMART" id="SM00220">
    <property type="entry name" value="S_TKc"/>
    <property type="match status" value="1"/>
</dbReference>
<evidence type="ECO:0000256" key="1">
    <source>
        <dbReference type="ARBA" id="ARBA00004479"/>
    </source>
</evidence>
<dbReference type="Gene3D" id="1.10.510.10">
    <property type="entry name" value="Transferase(Phosphotransferase) domain 1"/>
    <property type="match status" value="1"/>
</dbReference>
<evidence type="ECO:0000256" key="13">
    <source>
        <dbReference type="ARBA" id="ARBA00023157"/>
    </source>
</evidence>
<dbReference type="PROSITE" id="PS00107">
    <property type="entry name" value="PROTEIN_KINASE_ATP"/>
    <property type="match status" value="1"/>
</dbReference>
<evidence type="ECO:0000256" key="19">
    <source>
        <dbReference type="SAM" id="Phobius"/>
    </source>
</evidence>
<keyword evidence="5" id="KW-0808">Transferase</keyword>
<evidence type="ECO:0000256" key="7">
    <source>
        <dbReference type="ARBA" id="ARBA00022729"/>
    </source>
</evidence>
<evidence type="ECO:0000256" key="11">
    <source>
        <dbReference type="ARBA" id="ARBA00022989"/>
    </source>
</evidence>
<keyword evidence="6 19" id="KW-0812">Transmembrane</keyword>
<feature type="domain" description="Protein kinase" evidence="21">
    <location>
        <begin position="445"/>
        <end position="670"/>
    </location>
</feature>
<name>A0A811S8B3_9POAL</name>
<dbReference type="Pfam" id="PF00069">
    <property type="entry name" value="Pkinase"/>
    <property type="match status" value="1"/>
</dbReference>
<dbReference type="SMART" id="SM00108">
    <property type="entry name" value="B_lectin"/>
    <property type="match status" value="1"/>
</dbReference>
<dbReference type="AlphaFoldDB" id="A0A811S8B3"/>
<dbReference type="GO" id="GO:0051707">
    <property type="term" value="P:response to other organism"/>
    <property type="evidence" value="ECO:0007669"/>
    <property type="project" value="UniProtKB-ARBA"/>
</dbReference>
<keyword evidence="13" id="KW-1015">Disulfide bond</keyword>
<dbReference type="GO" id="GO:0004674">
    <property type="term" value="F:protein serine/threonine kinase activity"/>
    <property type="evidence" value="ECO:0007669"/>
    <property type="project" value="UniProtKB-KW"/>
</dbReference>
<comment type="catalytic activity">
    <reaction evidence="17">
        <text>L-seryl-[protein] + ATP = O-phospho-L-seryl-[protein] + ADP + H(+)</text>
        <dbReference type="Rhea" id="RHEA:17989"/>
        <dbReference type="Rhea" id="RHEA-COMP:9863"/>
        <dbReference type="Rhea" id="RHEA-COMP:11604"/>
        <dbReference type="ChEBI" id="CHEBI:15378"/>
        <dbReference type="ChEBI" id="CHEBI:29999"/>
        <dbReference type="ChEBI" id="CHEBI:30616"/>
        <dbReference type="ChEBI" id="CHEBI:83421"/>
        <dbReference type="ChEBI" id="CHEBI:456216"/>
        <dbReference type="EC" id="2.7.11.1"/>
    </reaction>
</comment>
<dbReference type="InterPro" id="IPR008271">
    <property type="entry name" value="Ser/Thr_kinase_AS"/>
</dbReference>
<evidence type="ECO:0000256" key="9">
    <source>
        <dbReference type="ARBA" id="ARBA00022777"/>
    </source>
</evidence>
<dbReference type="Gene3D" id="2.90.10.10">
    <property type="entry name" value="Bulb-type lectin domain"/>
    <property type="match status" value="1"/>
</dbReference>
<dbReference type="PANTHER" id="PTHR47974:SF31">
    <property type="entry name" value="RECEPTOR-LIKE SERINE_THREONINE-PROTEIN KINASE"/>
    <property type="match status" value="1"/>
</dbReference>
<dbReference type="CDD" id="cd00028">
    <property type="entry name" value="B_lectin"/>
    <property type="match status" value="1"/>
</dbReference>
<dbReference type="SUPFAM" id="SSF56112">
    <property type="entry name" value="Protein kinase-like (PK-like)"/>
    <property type="match status" value="1"/>
</dbReference>
<keyword evidence="4" id="KW-0245">EGF-like domain</keyword>
<keyword evidence="7 20" id="KW-0732">Signal</keyword>
<keyword evidence="8 18" id="KW-0547">Nucleotide-binding</keyword>
<evidence type="ECO:0000256" key="17">
    <source>
        <dbReference type="ARBA" id="ARBA00048679"/>
    </source>
</evidence>
<protein>
    <recommendedName>
        <fullName evidence="2">non-specific serine/threonine protein kinase</fullName>
        <ecNumber evidence="2">2.7.11.1</ecNumber>
    </recommendedName>
</protein>
<keyword evidence="24" id="KW-1185">Reference proteome</keyword>
<accession>A0A811S8B3</accession>
<dbReference type="OrthoDB" id="619632at2759"/>
<dbReference type="InterPro" id="IPR011009">
    <property type="entry name" value="Kinase-like_dom_sf"/>
</dbReference>
<dbReference type="FunFam" id="2.90.10.10:FF:000006">
    <property type="entry name" value="Serine/threonine-protein kinase"/>
    <property type="match status" value="1"/>
</dbReference>
<dbReference type="InterPro" id="IPR000719">
    <property type="entry name" value="Prot_kinase_dom"/>
</dbReference>
<evidence type="ECO:0000256" key="2">
    <source>
        <dbReference type="ARBA" id="ARBA00012513"/>
    </source>
</evidence>
<evidence type="ECO:0000259" key="22">
    <source>
        <dbReference type="PROSITE" id="PS50927"/>
    </source>
</evidence>
<keyword evidence="12 19" id="KW-0472">Membrane</keyword>
<dbReference type="PROSITE" id="PS50011">
    <property type="entry name" value="PROTEIN_KINASE_DOM"/>
    <property type="match status" value="1"/>
</dbReference>
<comment type="caution">
    <text evidence="23">The sequence shown here is derived from an EMBL/GenBank/DDBJ whole genome shotgun (WGS) entry which is preliminary data.</text>
</comment>
<keyword evidence="10 18" id="KW-0067">ATP-binding</keyword>
<dbReference type="Pfam" id="PF01453">
    <property type="entry name" value="B_lectin"/>
    <property type="match status" value="1"/>
</dbReference>
<evidence type="ECO:0000256" key="6">
    <source>
        <dbReference type="ARBA" id="ARBA00022692"/>
    </source>
</evidence>
<evidence type="ECO:0000256" key="15">
    <source>
        <dbReference type="ARBA" id="ARBA00023180"/>
    </source>
</evidence>
<evidence type="ECO:0000256" key="16">
    <source>
        <dbReference type="ARBA" id="ARBA00047899"/>
    </source>
</evidence>
<keyword evidence="11 19" id="KW-1133">Transmembrane helix</keyword>
<keyword evidence="3" id="KW-0723">Serine/threonine-protein kinase</keyword>
<evidence type="ECO:0000256" key="4">
    <source>
        <dbReference type="ARBA" id="ARBA00022536"/>
    </source>
</evidence>
<sequence length="670" mass="75688">MAMRHASIPIRFISSFLLVFSIAVAKEQNYLAKGSTVCTEDDTTTILVSPNGTFSCGFYKVATNAFTFSIWFSNSADKTMDWTANHDAPVNGKGSRLKFEKDGGLELLDYNGTIVWSTNTTSTPADRAMLLDSDNLAVMNPDGHHLSNSFDSPTDTLLPWQPMTSSTRLVSAYAKGLPYSGFYTFYFDNTNVLSLIYNGPRVSSVYWPNPFYKPWANKRSTYNSSHYGVLDYKGRFVASDKFEFEASDLGLEDVMRRLTLDYDGNLRLYSLNATSGNWKLQGLDFWGHDGNYSSKISLWKCNKMCSDDNCRAFGYRQGLGNFYPKALLFNGKNFADPYLDIYLKIPKAVTSSQESPSRINHACRSIEKKAYPTLQMFNGGNSKFRFGYFLSSALTLLVIEVTLFIVGCWVVYKWERRPEITDQGYTIISSQFRRFSYKEIQKATKCFQEELGSGGSGAVYKGVLGDKRIVAVKKLNDVVHGDQEFRSELSVIGRIYHMNLVRIWGFCAEKSHRLLISEFVKNGSLDRILFDNQNLSPVLQWSQRYSIALGVAKGLAYLHHECLEWIIHCDVKPENILLDEDFEPKIADFGLVKLLGRGAGTQMLSRVHGTRGYIAPEWALNLPITGKADVYSYGVVLLELVKGMRVSTRQVEGEAEGEVWKWLLDALPRY</sequence>
<dbReference type="PROSITE" id="PS00108">
    <property type="entry name" value="PROTEIN_KINASE_ST"/>
    <property type="match status" value="1"/>
</dbReference>
<organism evidence="23 24">
    <name type="scientific">Miscanthus lutarioriparius</name>
    <dbReference type="NCBI Taxonomy" id="422564"/>
    <lineage>
        <taxon>Eukaryota</taxon>
        <taxon>Viridiplantae</taxon>
        <taxon>Streptophyta</taxon>
        <taxon>Embryophyta</taxon>
        <taxon>Tracheophyta</taxon>
        <taxon>Spermatophyta</taxon>
        <taxon>Magnoliopsida</taxon>
        <taxon>Liliopsida</taxon>
        <taxon>Poales</taxon>
        <taxon>Poaceae</taxon>
        <taxon>PACMAD clade</taxon>
        <taxon>Panicoideae</taxon>
        <taxon>Andropogonodae</taxon>
        <taxon>Andropogoneae</taxon>
        <taxon>Saccharinae</taxon>
        <taxon>Miscanthus</taxon>
    </lineage>
</organism>
<evidence type="ECO:0000256" key="20">
    <source>
        <dbReference type="SAM" id="SignalP"/>
    </source>
</evidence>
<evidence type="ECO:0000256" key="8">
    <source>
        <dbReference type="ARBA" id="ARBA00022741"/>
    </source>
</evidence>
<dbReference type="Proteomes" id="UP000604825">
    <property type="component" value="Unassembled WGS sequence"/>
</dbReference>
<feature type="signal peptide" evidence="20">
    <location>
        <begin position="1"/>
        <end position="25"/>
    </location>
</feature>
<keyword evidence="15" id="KW-0325">Glycoprotein</keyword>
<dbReference type="GO" id="GO:0016020">
    <property type="term" value="C:membrane"/>
    <property type="evidence" value="ECO:0007669"/>
    <property type="project" value="UniProtKB-SubCell"/>
</dbReference>
<dbReference type="InterPro" id="IPR036426">
    <property type="entry name" value="Bulb-type_lectin_dom_sf"/>
</dbReference>
<feature type="transmembrane region" description="Helical" evidence="19">
    <location>
        <begin position="386"/>
        <end position="412"/>
    </location>
</feature>
<dbReference type="SUPFAM" id="SSF51110">
    <property type="entry name" value="alpha-D-mannose-specific plant lectins"/>
    <property type="match status" value="1"/>
</dbReference>